<keyword evidence="1" id="KW-0472">Membrane</keyword>
<protein>
    <submittedName>
        <fullName evidence="3">Nuclease-related domain-containing protein</fullName>
    </submittedName>
</protein>
<dbReference type="InterPro" id="IPR011528">
    <property type="entry name" value="NERD"/>
</dbReference>
<organism evidence="3 4">
    <name type="scientific">Natronospira bacteriovora</name>
    <dbReference type="NCBI Taxonomy" id="3069753"/>
    <lineage>
        <taxon>Bacteria</taxon>
        <taxon>Pseudomonadati</taxon>
        <taxon>Pseudomonadota</taxon>
        <taxon>Gammaproteobacteria</taxon>
        <taxon>Natronospirales</taxon>
        <taxon>Natronospiraceae</taxon>
        <taxon>Natronospira</taxon>
    </lineage>
</organism>
<dbReference type="Pfam" id="PF08378">
    <property type="entry name" value="NERD"/>
    <property type="match status" value="1"/>
</dbReference>
<feature type="transmembrane region" description="Helical" evidence="1">
    <location>
        <begin position="6"/>
        <end position="28"/>
    </location>
</feature>
<accession>A0ABU0W9F6</accession>
<name>A0ABU0W9F6_9GAMM</name>
<reference evidence="3 4" key="1">
    <citation type="submission" date="2023-08" db="EMBL/GenBank/DDBJ databases">
        <title>Whole-genome sequencing of halo(alkali)philic microorganisms from hypersaline lakes.</title>
        <authorList>
            <person name="Sorokin D.Y."/>
            <person name="Abbas B."/>
            <person name="Merkel A.Y."/>
        </authorList>
    </citation>
    <scope>NUCLEOTIDE SEQUENCE [LARGE SCALE GENOMIC DNA]</scope>
    <source>
        <strain evidence="3 4">AB-CW4</strain>
    </source>
</reference>
<dbReference type="Proteomes" id="UP001239019">
    <property type="component" value="Unassembled WGS sequence"/>
</dbReference>
<dbReference type="PROSITE" id="PS50965">
    <property type="entry name" value="NERD"/>
    <property type="match status" value="1"/>
</dbReference>
<comment type="caution">
    <text evidence="3">The sequence shown here is derived from an EMBL/GenBank/DDBJ whole genome shotgun (WGS) entry which is preliminary data.</text>
</comment>
<proteinExistence type="predicted"/>
<evidence type="ECO:0000313" key="4">
    <source>
        <dbReference type="Proteomes" id="UP001239019"/>
    </source>
</evidence>
<gene>
    <name evidence="3" type="ORF">RBH19_12405</name>
</gene>
<keyword evidence="1" id="KW-1133">Transmembrane helix</keyword>
<feature type="domain" description="NERD" evidence="2">
    <location>
        <begin position="24"/>
        <end position="141"/>
    </location>
</feature>
<evidence type="ECO:0000259" key="2">
    <source>
        <dbReference type="PROSITE" id="PS50965"/>
    </source>
</evidence>
<evidence type="ECO:0000256" key="1">
    <source>
        <dbReference type="SAM" id="Phobius"/>
    </source>
</evidence>
<dbReference type="RefSeq" id="WP_306729173.1">
    <property type="nucleotide sequence ID" value="NZ_JAVDDT010000009.1"/>
</dbReference>
<evidence type="ECO:0000313" key="3">
    <source>
        <dbReference type="EMBL" id="MDQ2070674.1"/>
    </source>
</evidence>
<keyword evidence="4" id="KW-1185">Reference proteome</keyword>
<sequence length="180" mass="19898">MESEEIALLLVIALPIALVLLAALVWYLRRRRATLKHALKGRTWGQAKDVVIPDGMDAHVHLDCVILTRRGLVVLDIKRLNGAVFGSERMEEWVMLDRGKRFGFRNPLGALDERVSALANFVGGIRVEGYILVSGNVEFPKGRPARTLVADDLIDKLEPVEGGIPDGWKAMWGKVAGHAE</sequence>
<dbReference type="EMBL" id="JAVDDT010000009">
    <property type="protein sequence ID" value="MDQ2070674.1"/>
    <property type="molecule type" value="Genomic_DNA"/>
</dbReference>
<keyword evidence="1" id="KW-0812">Transmembrane</keyword>